<accession>A0A6C0BYD9</accession>
<evidence type="ECO:0000313" key="1">
    <source>
        <dbReference type="EMBL" id="QHS96574.1"/>
    </source>
</evidence>
<sequence>MIMEKRSPPYYMRSLQKHYVIYIALISIYISKNIENIEHLHISSQYEVVESDTTLEYAQLIVDKLIAEAVEKISDKHTMVPSTPPIASSKSIWGHIKTYNPLNYLF</sequence>
<protein>
    <submittedName>
        <fullName evidence="1">Uncharacterized protein</fullName>
    </submittedName>
</protein>
<name>A0A6C0BYD9_9ZZZZ</name>
<dbReference type="EMBL" id="MN739271">
    <property type="protein sequence ID" value="QHS96574.1"/>
    <property type="molecule type" value="Genomic_DNA"/>
</dbReference>
<dbReference type="AlphaFoldDB" id="A0A6C0BYD9"/>
<reference evidence="1" key="1">
    <citation type="journal article" date="2020" name="Nature">
        <title>Giant virus diversity and host interactions through global metagenomics.</title>
        <authorList>
            <person name="Schulz F."/>
            <person name="Roux S."/>
            <person name="Paez-Espino D."/>
            <person name="Jungbluth S."/>
            <person name="Walsh D.A."/>
            <person name="Denef V.J."/>
            <person name="McMahon K.D."/>
            <person name="Konstantinidis K.T."/>
            <person name="Eloe-Fadrosh E.A."/>
            <person name="Kyrpides N.C."/>
            <person name="Woyke T."/>
        </authorList>
    </citation>
    <scope>NUCLEOTIDE SEQUENCE</scope>
    <source>
        <strain evidence="1">GVMAG-M-3300020166-18</strain>
    </source>
</reference>
<organism evidence="1">
    <name type="scientific">viral metagenome</name>
    <dbReference type="NCBI Taxonomy" id="1070528"/>
    <lineage>
        <taxon>unclassified sequences</taxon>
        <taxon>metagenomes</taxon>
        <taxon>organismal metagenomes</taxon>
    </lineage>
</organism>
<proteinExistence type="predicted"/>